<dbReference type="NCBIfam" id="NF006605">
    <property type="entry name" value="PRK09162.1"/>
    <property type="match status" value="1"/>
</dbReference>
<accession>A0A1G5QCI2</accession>
<dbReference type="InterPro" id="IPR000836">
    <property type="entry name" value="PRTase_dom"/>
</dbReference>
<dbReference type="AlphaFoldDB" id="A0A1G5QCI2"/>
<dbReference type="RefSeq" id="WP_092995878.1">
    <property type="nucleotide sequence ID" value="NZ_FMWD01000005.1"/>
</dbReference>
<keyword evidence="5" id="KW-1185">Reference proteome</keyword>
<evidence type="ECO:0000259" key="3">
    <source>
        <dbReference type="Pfam" id="PF00156"/>
    </source>
</evidence>
<dbReference type="CDD" id="cd06223">
    <property type="entry name" value="PRTases_typeI"/>
    <property type="match status" value="1"/>
</dbReference>
<feature type="domain" description="Phosphoribosyltransferase" evidence="3">
    <location>
        <begin position="18"/>
        <end position="167"/>
    </location>
</feature>
<dbReference type="GO" id="GO:0006178">
    <property type="term" value="P:guanine salvage"/>
    <property type="evidence" value="ECO:0007669"/>
    <property type="project" value="TreeGrafter"/>
</dbReference>
<dbReference type="GO" id="GO:0000287">
    <property type="term" value="F:magnesium ion binding"/>
    <property type="evidence" value="ECO:0007669"/>
    <property type="project" value="TreeGrafter"/>
</dbReference>
<dbReference type="OrthoDB" id="9802824at2"/>
<name>A0A1G5QCI2_9GAMM</name>
<dbReference type="GO" id="GO:0032263">
    <property type="term" value="P:GMP salvage"/>
    <property type="evidence" value="ECO:0007669"/>
    <property type="project" value="TreeGrafter"/>
</dbReference>
<evidence type="ECO:0000313" key="5">
    <source>
        <dbReference type="Proteomes" id="UP000199648"/>
    </source>
</evidence>
<evidence type="ECO:0000256" key="2">
    <source>
        <dbReference type="ARBA" id="ARBA00049402"/>
    </source>
</evidence>
<keyword evidence="4" id="KW-0328">Glycosyltransferase</keyword>
<reference evidence="4 5" key="1">
    <citation type="submission" date="2016-10" db="EMBL/GenBank/DDBJ databases">
        <authorList>
            <person name="de Groot N.N."/>
        </authorList>
    </citation>
    <scope>NUCLEOTIDE SEQUENCE [LARGE SCALE GENOMIC DNA]</scope>
    <source>
        <strain evidence="4 5">HLD2</strain>
    </source>
</reference>
<protein>
    <submittedName>
        <fullName evidence="4">Hypoxanthine phosphoribosyltransferase</fullName>
    </submittedName>
</protein>
<dbReference type="Gene3D" id="3.40.50.2020">
    <property type="match status" value="1"/>
</dbReference>
<dbReference type="GO" id="GO:0032264">
    <property type="term" value="P:IMP salvage"/>
    <property type="evidence" value="ECO:0007669"/>
    <property type="project" value="TreeGrafter"/>
</dbReference>
<dbReference type="GO" id="GO:0046100">
    <property type="term" value="P:hypoxanthine metabolic process"/>
    <property type="evidence" value="ECO:0007669"/>
    <property type="project" value="TreeGrafter"/>
</dbReference>
<comment type="catalytic activity">
    <reaction evidence="2">
        <text>IMP + diphosphate = hypoxanthine + 5-phospho-alpha-D-ribose 1-diphosphate</text>
        <dbReference type="Rhea" id="RHEA:17973"/>
        <dbReference type="ChEBI" id="CHEBI:17368"/>
        <dbReference type="ChEBI" id="CHEBI:33019"/>
        <dbReference type="ChEBI" id="CHEBI:58017"/>
        <dbReference type="ChEBI" id="CHEBI:58053"/>
        <dbReference type="EC" id="2.4.2.8"/>
    </reaction>
    <physiologicalReaction direction="right-to-left" evidence="2">
        <dbReference type="Rhea" id="RHEA:17975"/>
    </physiologicalReaction>
</comment>
<dbReference type="STRING" id="415747.SAMN03097708_01889"/>
<organism evidence="4 5">
    <name type="scientific">Thiohalomonas denitrificans</name>
    <dbReference type="NCBI Taxonomy" id="415747"/>
    <lineage>
        <taxon>Bacteria</taxon>
        <taxon>Pseudomonadati</taxon>
        <taxon>Pseudomonadota</taxon>
        <taxon>Gammaproteobacteria</taxon>
        <taxon>Thiohalomonadales</taxon>
        <taxon>Thiohalomonadaceae</taxon>
        <taxon>Thiohalomonas</taxon>
    </lineage>
</organism>
<sequence>MPVTPAEAERVYREADCLYTLEQVEAAVDRMAGEITERLHDRNPLILCVLTGALIPTGNLLPRLDFPLHIDYVHATRYQGNTSGAELDWIVRPATPLSGRVVLVVDDILDEGITLAAIIDECRRAGAAEVYSAVLVEKRHERKNGLKADYIGLEVEDRYVFGYGMDYKSYLRNAPGIFAVKREA</sequence>
<dbReference type="SUPFAM" id="SSF53271">
    <property type="entry name" value="PRTase-like"/>
    <property type="match status" value="1"/>
</dbReference>
<evidence type="ECO:0000256" key="1">
    <source>
        <dbReference type="ARBA" id="ARBA00048811"/>
    </source>
</evidence>
<comment type="catalytic activity">
    <reaction evidence="1">
        <text>GMP + diphosphate = guanine + 5-phospho-alpha-D-ribose 1-diphosphate</text>
        <dbReference type="Rhea" id="RHEA:25424"/>
        <dbReference type="ChEBI" id="CHEBI:16235"/>
        <dbReference type="ChEBI" id="CHEBI:33019"/>
        <dbReference type="ChEBI" id="CHEBI:58017"/>
        <dbReference type="ChEBI" id="CHEBI:58115"/>
        <dbReference type="EC" id="2.4.2.8"/>
    </reaction>
    <physiologicalReaction direction="right-to-left" evidence="1">
        <dbReference type="Rhea" id="RHEA:25426"/>
    </physiologicalReaction>
</comment>
<dbReference type="PANTHER" id="PTHR43340:SF1">
    <property type="entry name" value="HYPOXANTHINE PHOSPHORIBOSYLTRANSFERASE"/>
    <property type="match status" value="1"/>
</dbReference>
<dbReference type="InterPro" id="IPR050408">
    <property type="entry name" value="HGPRT"/>
</dbReference>
<dbReference type="EMBL" id="FMWD01000005">
    <property type="protein sequence ID" value="SCZ59585.1"/>
    <property type="molecule type" value="Genomic_DNA"/>
</dbReference>
<dbReference type="InterPro" id="IPR029057">
    <property type="entry name" value="PRTase-like"/>
</dbReference>
<gene>
    <name evidence="4" type="ORF">SAMN03097708_01889</name>
</gene>
<dbReference type="PANTHER" id="PTHR43340">
    <property type="entry name" value="HYPOXANTHINE-GUANINE PHOSPHORIBOSYLTRANSFERASE"/>
    <property type="match status" value="1"/>
</dbReference>
<keyword evidence="4" id="KW-0808">Transferase</keyword>
<proteinExistence type="predicted"/>
<dbReference type="GO" id="GO:0005829">
    <property type="term" value="C:cytosol"/>
    <property type="evidence" value="ECO:0007669"/>
    <property type="project" value="TreeGrafter"/>
</dbReference>
<dbReference type="Proteomes" id="UP000199648">
    <property type="component" value="Unassembled WGS sequence"/>
</dbReference>
<evidence type="ECO:0000313" key="4">
    <source>
        <dbReference type="EMBL" id="SCZ59585.1"/>
    </source>
</evidence>
<dbReference type="GO" id="GO:0004422">
    <property type="term" value="F:hypoxanthine phosphoribosyltransferase activity"/>
    <property type="evidence" value="ECO:0007669"/>
    <property type="project" value="TreeGrafter"/>
</dbReference>
<dbReference type="Pfam" id="PF00156">
    <property type="entry name" value="Pribosyltran"/>
    <property type="match status" value="1"/>
</dbReference>